<keyword evidence="4" id="KW-1185">Reference proteome</keyword>
<reference evidence="4" key="2">
    <citation type="submission" date="2015-01" db="EMBL/GenBank/DDBJ databases">
        <title>Evolutionary Origins and Diversification of the Mycorrhizal Mutualists.</title>
        <authorList>
            <consortium name="DOE Joint Genome Institute"/>
            <consortium name="Mycorrhizal Genomics Consortium"/>
            <person name="Kohler A."/>
            <person name="Kuo A."/>
            <person name="Nagy L.G."/>
            <person name="Floudas D."/>
            <person name="Copeland A."/>
            <person name="Barry K.W."/>
            <person name="Cichocki N."/>
            <person name="Veneault-Fourrey C."/>
            <person name="LaButti K."/>
            <person name="Lindquist E.A."/>
            <person name="Lipzen A."/>
            <person name="Lundell T."/>
            <person name="Morin E."/>
            <person name="Murat C."/>
            <person name="Riley R."/>
            <person name="Ohm R."/>
            <person name="Sun H."/>
            <person name="Tunlid A."/>
            <person name="Henrissat B."/>
            <person name="Grigoriev I.V."/>
            <person name="Hibbett D.S."/>
            <person name="Martin F."/>
        </authorList>
    </citation>
    <scope>NUCLEOTIDE SEQUENCE [LARGE SCALE GENOMIC DNA]</scope>
    <source>
        <strain evidence="4">441</strain>
    </source>
</reference>
<accession>A0A0C9YYQ9</accession>
<dbReference type="AlphaFoldDB" id="A0A0C9YYQ9"/>
<organism evidence="3 4">
    <name type="scientific">Pisolithus microcarpus 441</name>
    <dbReference type="NCBI Taxonomy" id="765257"/>
    <lineage>
        <taxon>Eukaryota</taxon>
        <taxon>Fungi</taxon>
        <taxon>Dikarya</taxon>
        <taxon>Basidiomycota</taxon>
        <taxon>Agaricomycotina</taxon>
        <taxon>Agaricomycetes</taxon>
        <taxon>Agaricomycetidae</taxon>
        <taxon>Boletales</taxon>
        <taxon>Sclerodermatineae</taxon>
        <taxon>Pisolithaceae</taxon>
        <taxon>Pisolithus</taxon>
    </lineage>
</organism>
<feature type="region of interest" description="Disordered" evidence="1">
    <location>
        <begin position="622"/>
        <end position="643"/>
    </location>
</feature>
<dbReference type="OrthoDB" id="2677878at2759"/>
<name>A0A0C9YYQ9_9AGAM</name>
<protein>
    <recommendedName>
        <fullName evidence="2">DUF6830 domain-containing protein</fullName>
    </recommendedName>
</protein>
<proteinExistence type="predicted"/>
<dbReference type="InterPro" id="IPR049233">
    <property type="entry name" value="DUF6830"/>
</dbReference>
<dbReference type="Pfam" id="PF20722">
    <property type="entry name" value="DUF6830"/>
    <property type="match status" value="1"/>
</dbReference>
<dbReference type="InterPro" id="IPR041078">
    <property type="entry name" value="Plavaka"/>
</dbReference>
<dbReference type="Proteomes" id="UP000054018">
    <property type="component" value="Unassembled WGS sequence"/>
</dbReference>
<reference evidence="3 4" key="1">
    <citation type="submission" date="2014-04" db="EMBL/GenBank/DDBJ databases">
        <authorList>
            <consortium name="DOE Joint Genome Institute"/>
            <person name="Kuo A."/>
            <person name="Kohler A."/>
            <person name="Costa M.D."/>
            <person name="Nagy L.G."/>
            <person name="Floudas D."/>
            <person name="Copeland A."/>
            <person name="Barry K.W."/>
            <person name="Cichocki N."/>
            <person name="Veneault-Fourrey C."/>
            <person name="LaButti K."/>
            <person name="Lindquist E.A."/>
            <person name="Lipzen A."/>
            <person name="Lundell T."/>
            <person name="Morin E."/>
            <person name="Murat C."/>
            <person name="Sun H."/>
            <person name="Tunlid A."/>
            <person name="Henrissat B."/>
            <person name="Grigoriev I.V."/>
            <person name="Hibbett D.S."/>
            <person name="Martin F."/>
            <person name="Nordberg H.P."/>
            <person name="Cantor M.N."/>
            <person name="Hua S.X."/>
        </authorList>
    </citation>
    <scope>NUCLEOTIDE SEQUENCE [LARGE SCALE GENOMIC DNA]</scope>
    <source>
        <strain evidence="3 4">441</strain>
    </source>
</reference>
<dbReference type="HOGENOM" id="CLU_006344_10_2_1"/>
<evidence type="ECO:0000256" key="1">
    <source>
        <dbReference type="SAM" id="MobiDB-lite"/>
    </source>
</evidence>
<dbReference type="EMBL" id="KN833792">
    <property type="protein sequence ID" value="KIK19049.1"/>
    <property type="molecule type" value="Genomic_DNA"/>
</dbReference>
<evidence type="ECO:0000313" key="4">
    <source>
        <dbReference type="Proteomes" id="UP000054018"/>
    </source>
</evidence>
<evidence type="ECO:0000259" key="2">
    <source>
        <dbReference type="Pfam" id="PF20722"/>
    </source>
</evidence>
<evidence type="ECO:0000313" key="3">
    <source>
        <dbReference type="EMBL" id="KIK19049.1"/>
    </source>
</evidence>
<sequence length="801" mass="90281">MNQPHGHCITSQLRIKSSEIPFSSANGNADDWIDMDSSFDMLVDGLTDEVFDVEMETRSHEPVTELYSGASANYGRGYTFMDMFDADPFSSERWHNLFYPFSSGAEWKFASWLANSGLSMATIDKCLSLDVIKSQRFSFKTVKALRKLIELLPSGPQWKYQSVKTESPTRRALQVFYRDAIECLQHLIHSPSNSGQVHFVPKKIYSAADRTQRIYTDWLTGDRAWELQDALPDGATLLGIILSSDKTHITQVGNRQAHPLLISLANISANVRRKGSTNSYLLLALLPIPRFVHPNKRLHGVLASRLLHQVISIVVKPLKMATEVGRMMSDPVRNLKHCFTPLVTYIADTPEQHIIACVTDNASAVSMAVSKQFGDPLRCAARTASKTCQLLIAVKRETRAQNLSSYFQACRKRQLNGVTSPFWLDWALAEPSSFLNLEVLHHFFKMFWDHDRKCGYRHFPDGITTLKQTSMQLHRKVQRYIVGIVAGGIPEGALTAIWALTDFRYRSQVPKLTDADIAKLTASLQEFHDNKAALMEAGACGSLDHWRIPKLEMMLSIAPSIRGMGTLGQWSADVTEHAHIDLIKDPARSGNNQNFDTQICRYLDRQEKCQVFMQATTARDLDLRGDSDDSDSSNGEENTLGSRQVTDYFKRAHALSAGDFPTAPRPYRTFVSSTIAFHLASRPKMMNIVIDRAAELYGLPDFKPAIADYLARHHHNLTHTIGGRRQAMPDCQLPFHRIQIWSKLRIQSYSSYDSKTLLPSQGLHVSPSTVNWPFGRYDSIIISRNGNKDWPHSGLHASHDF</sequence>
<gene>
    <name evidence="3" type="ORF">PISMIDRAFT_13944</name>
</gene>
<dbReference type="Pfam" id="PF18759">
    <property type="entry name" value="Plavaka"/>
    <property type="match status" value="1"/>
</dbReference>
<feature type="domain" description="DUF6830" evidence="2">
    <location>
        <begin position="647"/>
        <end position="797"/>
    </location>
</feature>